<dbReference type="Pfam" id="PF03167">
    <property type="entry name" value="UDG"/>
    <property type="match status" value="1"/>
</dbReference>
<evidence type="ECO:0000313" key="12">
    <source>
        <dbReference type="Proteomes" id="UP000238982"/>
    </source>
</evidence>
<evidence type="ECO:0000256" key="8">
    <source>
        <dbReference type="ARBA" id="ARBA00023014"/>
    </source>
</evidence>
<comment type="caution">
    <text evidence="11">The sequence shown here is derived from an EMBL/GenBank/DDBJ whole genome shotgun (WGS) entry which is preliminary data.</text>
</comment>
<dbReference type="EMBL" id="PVGH01000119">
    <property type="protein sequence ID" value="PRF53091.1"/>
    <property type="molecule type" value="Genomic_DNA"/>
</dbReference>
<dbReference type="SMART" id="SM00986">
    <property type="entry name" value="UDG"/>
    <property type="match status" value="1"/>
</dbReference>
<evidence type="ECO:0000256" key="7">
    <source>
        <dbReference type="ARBA" id="ARBA00023004"/>
    </source>
</evidence>
<evidence type="ECO:0000259" key="10">
    <source>
        <dbReference type="SMART" id="SM00986"/>
    </source>
</evidence>
<dbReference type="NCBIfam" id="TIGR03914">
    <property type="entry name" value="UDG_fam_dom"/>
    <property type="match status" value="1"/>
</dbReference>
<name>A0A2S9M6Q7_9BURK</name>
<dbReference type="GO" id="GO:0051539">
    <property type="term" value="F:4 iron, 4 sulfur cluster binding"/>
    <property type="evidence" value="ECO:0007669"/>
    <property type="project" value="UniProtKB-KW"/>
</dbReference>
<dbReference type="PANTHER" id="PTHR33693:SF9">
    <property type="entry name" value="TYPE-4 URACIL-DNA GLYCOSYLASE"/>
    <property type="match status" value="1"/>
</dbReference>
<dbReference type="InterPro" id="IPR036895">
    <property type="entry name" value="Uracil-DNA_glycosylase-like_sf"/>
</dbReference>
<evidence type="ECO:0000256" key="2">
    <source>
        <dbReference type="ARBA" id="ARBA00019403"/>
    </source>
</evidence>
<dbReference type="OrthoDB" id="5290748at2"/>
<evidence type="ECO:0000256" key="1">
    <source>
        <dbReference type="ARBA" id="ARBA00006521"/>
    </source>
</evidence>
<organism evidence="11 12">
    <name type="scientific">Burkholderia multivorans</name>
    <dbReference type="NCBI Taxonomy" id="87883"/>
    <lineage>
        <taxon>Bacteria</taxon>
        <taxon>Pseudomonadati</taxon>
        <taxon>Pseudomonadota</taxon>
        <taxon>Betaproteobacteria</taxon>
        <taxon>Burkholderiales</taxon>
        <taxon>Burkholderiaceae</taxon>
        <taxon>Burkholderia</taxon>
        <taxon>Burkholderia cepacia complex</taxon>
    </lineage>
</organism>
<evidence type="ECO:0000256" key="5">
    <source>
        <dbReference type="ARBA" id="ARBA00022763"/>
    </source>
</evidence>
<gene>
    <name evidence="11" type="ORF">C6Q15_30865</name>
</gene>
<evidence type="ECO:0000256" key="4">
    <source>
        <dbReference type="ARBA" id="ARBA00022723"/>
    </source>
</evidence>
<dbReference type="PANTHER" id="PTHR33693">
    <property type="entry name" value="TYPE-5 URACIL-DNA GLYCOSYLASE"/>
    <property type="match status" value="1"/>
</dbReference>
<dbReference type="InterPro" id="IPR005122">
    <property type="entry name" value="Uracil-DNA_glycosylase-like"/>
</dbReference>
<dbReference type="Proteomes" id="UP000238982">
    <property type="component" value="Unassembled WGS sequence"/>
</dbReference>
<sequence>MLSYSSKTGAVDASDRVFVVGRHAMRARAPRAGMRSACAMTRASSASGADDTPDDQRPATLDACRRCGLWEHATQPVPGTGPRHASIVLVGEQPGDQEDRTGVPFVGAAGHVLDRALDAAGIDRRSVYLTNAVKHFKWEPRGKRRLHKTPAQREITACRYWLDRELESVHPRVIVALGGTALRAVLQDNDATLQRTPTPTRTAQGYLVVATYHPSYVLRTRGADSREHAYQTLVDALRTASKLARDDGKPKAGRGDAE</sequence>
<dbReference type="NCBIfam" id="TIGR00758">
    <property type="entry name" value="UDG_fam4"/>
    <property type="match status" value="1"/>
</dbReference>
<evidence type="ECO:0000256" key="6">
    <source>
        <dbReference type="ARBA" id="ARBA00022801"/>
    </source>
</evidence>
<keyword evidence="9" id="KW-0234">DNA repair</keyword>
<dbReference type="AlphaFoldDB" id="A0A2S9M6Q7"/>
<comment type="similarity">
    <text evidence="1">Belongs to the uracil-DNA glycosylase (UDG) superfamily. Type 4 (UDGa) family.</text>
</comment>
<dbReference type="InterPro" id="IPR051536">
    <property type="entry name" value="UDG_Type-4/5"/>
</dbReference>
<keyword evidence="4" id="KW-0479">Metal-binding</keyword>
<keyword evidence="6" id="KW-0378">Hydrolase</keyword>
<evidence type="ECO:0000313" key="11">
    <source>
        <dbReference type="EMBL" id="PRF53091.1"/>
    </source>
</evidence>
<accession>A0A2S9M6Q7</accession>
<dbReference type="InterPro" id="IPR005273">
    <property type="entry name" value="Ura-DNA_glyco_family4"/>
</dbReference>
<dbReference type="GO" id="GO:0097506">
    <property type="term" value="F:deaminated base DNA N-glycosylase activity"/>
    <property type="evidence" value="ECO:0007669"/>
    <property type="project" value="UniProtKB-ARBA"/>
</dbReference>
<keyword evidence="7" id="KW-0408">Iron</keyword>
<keyword evidence="8" id="KW-0411">Iron-sulfur</keyword>
<dbReference type="SUPFAM" id="SSF52141">
    <property type="entry name" value="Uracil-DNA glycosylase-like"/>
    <property type="match status" value="1"/>
</dbReference>
<evidence type="ECO:0000256" key="3">
    <source>
        <dbReference type="ARBA" id="ARBA00022485"/>
    </source>
</evidence>
<dbReference type="CDD" id="cd10030">
    <property type="entry name" value="UDG-F4_TTUDGA_SPO1dp_like"/>
    <property type="match status" value="1"/>
</dbReference>
<keyword evidence="3" id="KW-0004">4Fe-4S</keyword>
<dbReference type="Gene3D" id="3.40.470.10">
    <property type="entry name" value="Uracil-DNA glycosylase-like domain"/>
    <property type="match status" value="1"/>
</dbReference>
<feature type="domain" description="Uracil-DNA glycosylase-like" evidence="10">
    <location>
        <begin position="78"/>
        <end position="238"/>
    </location>
</feature>
<evidence type="ECO:0000256" key="9">
    <source>
        <dbReference type="ARBA" id="ARBA00023204"/>
    </source>
</evidence>
<dbReference type="GO" id="GO:0006281">
    <property type="term" value="P:DNA repair"/>
    <property type="evidence" value="ECO:0007669"/>
    <property type="project" value="UniProtKB-KW"/>
</dbReference>
<keyword evidence="5" id="KW-0227">DNA damage</keyword>
<reference evidence="11 12" key="1">
    <citation type="submission" date="2018-03" db="EMBL/GenBank/DDBJ databases">
        <authorList>
            <person name="Keele B.F."/>
        </authorList>
    </citation>
    <scope>NUCLEOTIDE SEQUENCE [LARGE SCALE GENOMIC DNA]</scope>
    <source>
        <strain evidence="11 12">AU19729</strain>
    </source>
</reference>
<proteinExistence type="inferred from homology"/>
<dbReference type="GO" id="GO:0046872">
    <property type="term" value="F:metal ion binding"/>
    <property type="evidence" value="ECO:0007669"/>
    <property type="project" value="UniProtKB-KW"/>
</dbReference>
<protein>
    <recommendedName>
        <fullName evidence="2">Type-4 uracil-DNA glycosylase</fullName>
    </recommendedName>
</protein>
<dbReference type="SMART" id="SM00987">
    <property type="entry name" value="UreE_C"/>
    <property type="match status" value="1"/>
</dbReference>